<feature type="region of interest" description="Disordered" evidence="1">
    <location>
        <begin position="247"/>
        <end position="318"/>
    </location>
</feature>
<evidence type="ECO:0000313" key="2">
    <source>
        <dbReference type="EMBL" id="KAK6178538.1"/>
    </source>
</evidence>
<protein>
    <submittedName>
        <fullName evidence="2">Uncharacterized protein</fullName>
    </submittedName>
</protein>
<dbReference type="EMBL" id="JAZGQO010000009">
    <property type="protein sequence ID" value="KAK6178538.1"/>
    <property type="molecule type" value="Genomic_DNA"/>
</dbReference>
<sequence length="460" mass="49072">MKGMYWNTEPYCYCRDLEWGTVEGIRSVPVETGVSVIPGLSNEDTAILAGALLGLATLLSLLLCILCCLCPPGFCWPCCGGAAASSKTAAAAGGASSAAAAGAGAGGGSAGRLHEVDIKLPRAWVESFRGVPIEDFDAKLKSLEASGWYGLNDGYGSWFGDDANSMSTLLKGGGYGTGYGDNYGVDEVDASHTGHKKGHTRMGSAYLTSEEVFGTRHNVGTASAGDRAEKKREYEYGSVISAKYGSDLRGESEAELDRSTTTLVKNAQEPRPDTNNTSGGVYNYGYTRDEEIRTSTTTTTSEPQQQQQQQQIQQSEVTATNNSGMNAISEMSMSSGYNTLTKDGTISRSGPMSSKVIYEATRETRTVTDESGNVSKTHSETKNGDGAKVLGVISKNGTFRRVRNGDVEFVTPDDISKDVKCLTRDNVMKLYHSYQRARSNNGTTSVTASQNIQDKDNVSL</sequence>
<organism evidence="2 3">
    <name type="scientific">Patella caerulea</name>
    <name type="common">Rayed Mediterranean limpet</name>
    <dbReference type="NCBI Taxonomy" id="87958"/>
    <lineage>
        <taxon>Eukaryota</taxon>
        <taxon>Metazoa</taxon>
        <taxon>Spiralia</taxon>
        <taxon>Lophotrochozoa</taxon>
        <taxon>Mollusca</taxon>
        <taxon>Gastropoda</taxon>
        <taxon>Patellogastropoda</taxon>
        <taxon>Patelloidea</taxon>
        <taxon>Patellidae</taxon>
        <taxon>Patella</taxon>
    </lineage>
</organism>
<dbReference type="Proteomes" id="UP001347796">
    <property type="component" value="Unassembled WGS sequence"/>
</dbReference>
<feature type="compositionally biased region" description="Polar residues" evidence="1">
    <location>
        <begin position="437"/>
        <end position="452"/>
    </location>
</feature>
<gene>
    <name evidence="2" type="ORF">SNE40_013308</name>
</gene>
<name>A0AAN8JR58_PATCE</name>
<proteinExistence type="predicted"/>
<evidence type="ECO:0000256" key="1">
    <source>
        <dbReference type="SAM" id="MobiDB-lite"/>
    </source>
</evidence>
<dbReference type="AlphaFoldDB" id="A0AAN8JR58"/>
<reference evidence="2 3" key="1">
    <citation type="submission" date="2024-01" db="EMBL/GenBank/DDBJ databases">
        <title>The genome of the rayed Mediterranean limpet Patella caerulea (Linnaeus, 1758).</title>
        <authorList>
            <person name="Anh-Thu Weber A."/>
            <person name="Halstead-Nussloch G."/>
        </authorList>
    </citation>
    <scope>NUCLEOTIDE SEQUENCE [LARGE SCALE GENOMIC DNA]</scope>
    <source>
        <strain evidence="2">AATW-2023a</strain>
        <tissue evidence="2">Whole specimen</tissue>
    </source>
</reference>
<keyword evidence="3" id="KW-1185">Reference proteome</keyword>
<evidence type="ECO:0000313" key="3">
    <source>
        <dbReference type="Proteomes" id="UP001347796"/>
    </source>
</evidence>
<accession>A0AAN8JR58</accession>
<feature type="compositionally biased region" description="Low complexity" evidence="1">
    <location>
        <begin position="294"/>
        <end position="315"/>
    </location>
</feature>
<feature type="region of interest" description="Disordered" evidence="1">
    <location>
        <begin position="437"/>
        <end position="460"/>
    </location>
</feature>
<comment type="caution">
    <text evidence="2">The sequence shown here is derived from an EMBL/GenBank/DDBJ whole genome shotgun (WGS) entry which is preliminary data.</text>
</comment>
<feature type="compositionally biased region" description="Basic and acidic residues" evidence="1">
    <location>
        <begin position="247"/>
        <end position="258"/>
    </location>
</feature>
<feature type="region of interest" description="Disordered" evidence="1">
    <location>
        <begin position="367"/>
        <end position="386"/>
    </location>
</feature>